<comment type="caution">
    <text evidence="7">The sequence shown here is derived from an EMBL/GenBank/DDBJ whole genome shotgun (WGS) entry which is preliminary data.</text>
</comment>
<evidence type="ECO:0000256" key="5">
    <source>
        <dbReference type="ARBA" id="ARBA00023002"/>
    </source>
</evidence>
<accession>X0YJZ9</accession>
<reference evidence="7" key="1">
    <citation type="journal article" date="2014" name="Front. Microbiol.">
        <title>High frequency of phylogenetically diverse reductive dehalogenase-homologous genes in deep subseafloor sedimentary metagenomes.</title>
        <authorList>
            <person name="Kawai M."/>
            <person name="Futagami T."/>
            <person name="Toyoda A."/>
            <person name="Takaki Y."/>
            <person name="Nishi S."/>
            <person name="Hori S."/>
            <person name="Arai W."/>
            <person name="Tsubouchi T."/>
            <person name="Morono Y."/>
            <person name="Uchiyama I."/>
            <person name="Ito T."/>
            <person name="Fujiyama A."/>
            <person name="Inagaki F."/>
            <person name="Takami H."/>
        </authorList>
    </citation>
    <scope>NUCLEOTIDE SEQUENCE</scope>
    <source>
        <strain evidence="7">Expedition CK06-06</strain>
    </source>
</reference>
<dbReference type="CDD" id="cd08255">
    <property type="entry name" value="2-desacetyl-2-hydroxyethyl_bacteriochlorophyllide_like"/>
    <property type="match status" value="1"/>
</dbReference>
<keyword evidence="3" id="KW-0479">Metal-binding</keyword>
<feature type="non-terminal residue" evidence="7">
    <location>
        <position position="227"/>
    </location>
</feature>
<organism evidence="7">
    <name type="scientific">marine sediment metagenome</name>
    <dbReference type="NCBI Taxonomy" id="412755"/>
    <lineage>
        <taxon>unclassified sequences</taxon>
        <taxon>metagenomes</taxon>
        <taxon>ecological metagenomes</taxon>
    </lineage>
</organism>
<evidence type="ECO:0000259" key="6">
    <source>
        <dbReference type="Pfam" id="PF00107"/>
    </source>
</evidence>
<dbReference type="PANTHER" id="PTHR43350">
    <property type="entry name" value="NAD-DEPENDENT ALCOHOL DEHYDROGENASE"/>
    <property type="match status" value="1"/>
</dbReference>
<evidence type="ECO:0000256" key="2">
    <source>
        <dbReference type="ARBA" id="ARBA00008072"/>
    </source>
</evidence>
<dbReference type="Gene3D" id="3.40.50.720">
    <property type="entry name" value="NAD(P)-binding Rossmann-like Domain"/>
    <property type="match status" value="1"/>
</dbReference>
<dbReference type="InterPro" id="IPR036291">
    <property type="entry name" value="NAD(P)-bd_dom_sf"/>
</dbReference>
<keyword evidence="5" id="KW-0560">Oxidoreductase</keyword>
<feature type="non-terminal residue" evidence="7">
    <location>
        <position position="1"/>
    </location>
</feature>
<evidence type="ECO:0000256" key="1">
    <source>
        <dbReference type="ARBA" id="ARBA00001947"/>
    </source>
</evidence>
<dbReference type="GO" id="GO:0016491">
    <property type="term" value="F:oxidoreductase activity"/>
    <property type="evidence" value="ECO:0007669"/>
    <property type="project" value="UniProtKB-KW"/>
</dbReference>
<comment type="cofactor">
    <cofactor evidence="1">
        <name>Zn(2+)</name>
        <dbReference type="ChEBI" id="CHEBI:29105"/>
    </cofactor>
</comment>
<comment type="similarity">
    <text evidence="2">Belongs to the zinc-containing alcohol dehydrogenase family.</text>
</comment>
<dbReference type="Gene3D" id="3.90.180.10">
    <property type="entry name" value="Medium-chain alcohol dehydrogenases, catalytic domain"/>
    <property type="match status" value="1"/>
</dbReference>
<keyword evidence="4" id="KW-0862">Zinc</keyword>
<evidence type="ECO:0000313" key="7">
    <source>
        <dbReference type="EMBL" id="GAG48883.1"/>
    </source>
</evidence>
<protein>
    <recommendedName>
        <fullName evidence="6">Alcohol dehydrogenase-like C-terminal domain-containing protein</fullName>
    </recommendedName>
</protein>
<dbReference type="PANTHER" id="PTHR43350:SF19">
    <property type="entry name" value="D-GULOSIDE 3-DEHYDROGENASE"/>
    <property type="match status" value="1"/>
</dbReference>
<dbReference type="SUPFAM" id="SSF51735">
    <property type="entry name" value="NAD(P)-binding Rossmann-fold domains"/>
    <property type="match status" value="1"/>
</dbReference>
<sequence>LCVKIPENVDFESAAFVGLGAVALHSVRMAEVRLGDNIVIIGLGLLGLIAVQLIKASGGNVLGVDVDKEKVSLALKLGADEGMGLGKENIVSKVENFTKGYGVDAVIILASTNSNQPIELAAEIARERAKIVVPGMVKLDLPRKTFYEKELQFVISRSTGPGIYDYMYEEKGVDYPISYVRWTEKRNMQEFLELVGKGKVRLNDFITHRYNIEEVEKAYQMIIGKSS</sequence>
<feature type="domain" description="Alcohol dehydrogenase-like C-terminal" evidence="6">
    <location>
        <begin position="46"/>
        <end position="156"/>
    </location>
</feature>
<dbReference type="AlphaFoldDB" id="X0YJZ9"/>
<evidence type="ECO:0000256" key="3">
    <source>
        <dbReference type="ARBA" id="ARBA00022723"/>
    </source>
</evidence>
<evidence type="ECO:0000256" key="4">
    <source>
        <dbReference type="ARBA" id="ARBA00022833"/>
    </source>
</evidence>
<dbReference type="EMBL" id="BARS01053121">
    <property type="protein sequence ID" value="GAG48883.1"/>
    <property type="molecule type" value="Genomic_DNA"/>
</dbReference>
<proteinExistence type="inferred from homology"/>
<dbReference type="GO" id="GO:0046872">
    <property type="term" value="F:metal ion binding"/>
    <property type="evidence" value="ECO:0007669"/>
    <property type="project" value="UniProtKB-KW"/>
</dbReference>
<gene>
    <name evidence="7" type="ORF">S01H1_78881</name>
</gene>
<dbReference type="InterPro" id="IPR013149">
    <property type="entry name" value="ADH-like_C"/>
</dbReference>
<name>X0YJZ9_9ZZZZ</name>
<dbReference type="Pfam" id="PF00107">
    <property type="entry name" value="ADH_zinc_N"/>
    <property type="match status" value="1"/>
</dbReference>